<dbReference type="Pfam" id="PF25333">
    <property type="entry name" value="DUF2921_N"/>
    <property type="match status" value="2"/>
</dbReference>
<feature type="domain" description="DUF2921" evidence="2">
    <location>
        <begin position="183"/>
        <end position="356"/>
    </location>
</feature>
<dbReference type="AlphaFoldDB" id="A0A9Q1LK98"/>
<proteinExistence type="predicted"/>
<evidence type="ECO:0000313" key="4">
    <source>
        <dbReference type="Proteomes" id="UP001152561"/>
    </source>
</evidence>
<gene>
    <name evidence="3" type="ORF">K7X08_013517</name>
</gene>
<name>A0A9Q1LK98_9SOLA</name>
<feature type="domain" description="DUF2921" evidence="2">
    <location>
        <begin position="119"/>
        <end position="160"/>
    </location>
</feature>
<evidence type="ECO:0000313" key="3">
    <source>
        <dbReference type="EMBL" id="KAJ8539265.1"/>
    </source>
</evidence>
<reference evidence="4" key="1">
    <citation type="journal article" date="2023" name="Proc. Natl. Acad. Sci. U.S.A.">
        <title>Genomic and structural basis for evolution of tropane alkaloid biosynthesis.</title>
        <authorList>
            <person name="Wanga Y.-J."/>
            <person name="Taina T."/>
            <person name="Yua J.-Y."/>
            <person name="Lia J."/>
            <person name="Xua B."/>
            <person name="Chenc J."/>
            <person name="D'Auriad J.C."/>
            <person name="Huanga J.-P."/>
            <person name="Huanga S.-X."/>
        </authorList>
    </citation>
    <scope>NUCLEOTIDE SEQUENCE [LARGE SCALE GENOMIC DNA]</scope>
    <source>
        <strain evidence="4">cv. KIB-2019</strain>
    </source>
</reference>
<feature type="region of interest" description="Disordered" evidence="1">
    <location>
        <begin position="1"/>
        <end position="22"/>
    </location>
</feature>
<dbReference type="InterPro" id="IPR057425">
    <property type="entry name" value="DUF2921_N"/>
</dbReference>
<dbReference type="PANTHER" id="PTHR33389">
    <property type="entry name" value="FAMILY PROTEIN, PUTATIVE (DUF2921)-RELATED"/>
    <property type="match status" value="1"/>
</dbReference>
<evidence type="ECO:0000256" key="1">
    <source>
        <dbReference type="SAM" id="MobiDB-lite"/>
    </source>
</evidence>
<sequence>MSHHLKDIDSPDIPSNFEPSEEPEEVKSICKFKRAMEVERECKPILSVSSKTKLGTDKIYGIAKDLSFQNGDWVQEAGRVPLMPFDESDMPKNFSESSVDPYVLSSKYSCKKSFEHSFMKDDRIMLVLRCPQIFSLTSSAILGEMTSLNKKSDAKYFDKVQISSQLSYDSKYHFVSEQLVSRACNPYSCHELPDNNTIRVHKASQFCKVLKKFGSETFDIDSNLGPFVRDWETEGKNAMSIKLKLLITDLHCLPETNSPKTANISAVFRALSSSEDRFYSGARTGLSGMTISAEGTWSSSTGKLCMVGCIGLENDADGCDLRICLYLPGTFSITQQNILIGTISSRKETYVPLRFNKELRPLDIWNRYHDYSKSYLSYRFTKIEIVSALMQKDNSYNLGIRKIIHRFPGIEDDRNLTLLSSLSDEFSF</sequence>
<accession>A0A9Q1LK98</accession>
<comment type="caution">
    <text evidence="3">The sequence shown here is derived from an EMBL/GenBank/DDBJ whole genome shotgun (WGS) entry which is preliminary data.</text>
</comment>
<organism evidence="3 4">
    <name type="scientific">Anisodus acutangulus</name>
    <dbReference type="NCBI Taxonomy" id="402998"/>
    <lineage>
        <taxon>Eukaryota</taxon>
        <taxon>Viridiplantae</taxon>
        <taxon>Streptophyta</taxon>
        <taxon>Embryophyta</taxon>
        <taxon>Tracheophyta</taxon>
        <taxon>Spermatophyta</taxon>
        <taxon>Magnoliopsida</taxon>
        <taxon>eudicotyledons</taxon>
        <taxon>Gunneridae</taxon>
        <taxon>Pentapetalae</taxon>
        <taxon>asterids</taxon>
        <taxon>lamiids</taxon>
        <taxon>Solanales</taxon>
        <taxon>Solanaceae</taxon>
        <taxon>Solanoideae</taxon>
        <taxon>Hyoscyameae</taxon>
        <taxon>Anisodus</taxon>
    </lineage>
</organism>
<dbReference type="OrthoDB" id="1614208at2759"/>
<dbReference type="Proteomes" id="UP001152561">
    <property type="component" value="Unassembled WGS sequence"/>
</dbReference>
<evidence type="ECO:0000259" key="2">
    <source>
        <dbReference type="Pfam" id="PF25333"/>
    </source>
</evidence>
<dbReference type="PANTHER" id="PTHR33389:SF26">
    <property type="match status" value="1"/>
</dbReference>
<protein>
    <recommendedName>
        <fullName evidence="2">DUF2921 domain-containing protein</fullName>
    </recommendedName>
</protein>
<dbReference type="EMBL" id="JAJAGQ010000016">
    <property type="protein sequence ID" value="KAJ8539265.1"/>
    <property type="molecule type" value="Genomic_DNA"/>
</dbReference>
<keyword evidence="4" id="KW-1185">Reference proteome</keyword>